<dbReference type="Pfam" id="PF07454">
    <property type="entry name" value="SpoIIP"/>
    <property type="match status" value="1"/>
</dbReference>
<keyword evidence="1" id="KW-0472">Membrane</keyword>
<dbReference type="EMBL" id="CP001098">
    <property type="protein sequence ID" value="ACL70035.1"/>
    <property type="molecule type" value="Genomic_DNA"/>
</dbReference>
<dbReference type="RefSeq" id="WP_012636219.1">
    <property type="nucleotide sequence ID" value="NC_011899.1"/>
</dbReference>
<dbReference type="KEGG" id="hor:Hore_12850"/>
<dbReference type="AlphaFoldDB" id="B8CXL6"/>
<dbReference type="NCBIfam" id="TIGR02867">
    <property type="entry name" value="spore_II_P"/>
    <property type="match status" value="1"/>
</dbReference>
<reference evidence="2 3" key="1">
    <citation type="journal article" date="2009" name="PLoS ONE">
        <title>Genome analysis of the anaerobic thermohalophilic bacterium Halothermothrix orenii.</title>
        <authorList>
            <person name="Mavromatis K."/>
            <person name="Ivanova N."/>
            <person name="Anderson I."/>
            <person name="Lykidis A."/>
            <person name="Hooper S.D."/>
            <person name="Sun H."/>
            <person name="Kunin V."/>
            <person name="Lapidus A."/>
            <person name="Hugenholtz P."/>
            <person name="Patel B."/>
            <person name="Kyrpides N.C."/>
        </authorList>
    </citation>
    <scope>NUCLEOTIDE SEQUENCE [LARGE SCALE GENOMIC DNA]</scope>
    <source>
        <strain evidence="3">H 168 / OCM 544 / DSM 9562</strain>
    </source>
</reference>
<keyword evidence="1" id="KW-0812">Transmembrane</keyword>
<dbReference type="STRING" id="373903.Hore_12850"/>
<keyword evidence="1" id="KW-1133">Transmembrane helix</keyword>
<evidence type="ECO:0000313" key="3">
    <source>
        <dbReference type="Proteomes" id="UP000000719"/>
    </source>
</evidence>
<keyword evidence="3" id="KW-1185">Reference proteome</keyword>
<sequence length="353" mass="40937">MSINKAKYVVIIIILVLAWLNIMKYRTTGNEAIPVWSSFDKKYYRQVNMGTLDKIKKTLQPDNLIYQLTGIRIKAPITYLKREIPLLSYYTPATLRQPSRKVYEPAEDKSKKSSVIRLKFDLRESKQREADNIKKAVERPLVVIYHTHTSETYIDDPRPQDNNGHVLPGQIGNIGRVGAELARILSEQHNIRVIHTTRVHDESYARAYYKSRQTLKNILKKYEGVDLVLDIHRDGVEDIKEGVYTTTLNGKKVARIMIVVTNGKFDFARLNLKEHHQNWKKNLEFAQKMSGKIEEMYPGLLKRLEIRDTTYNQDLHPRALLLEIGDYNNTTTEAINSVRLLADVISSLLYKRD</sequence>
<evidence type="ECO:0000256" key="1">
    <source>
        <dbReference type="SAM" id="Phobius"/>
    </source>
</evidence>
<feature type="transmembrane region" description="Helical" evidence="1">
    <location>
        <begin position="6"/>
        <end position="23"/>
    </location>
</feature>
<protein>
    <submittedName>
        <fullName evidence="2">Stage II sporulation P family protein</fullName>
    </submittedName>
</protein>
<dbReference type="InterPro" id="IPR010897">
    <property type="entry name" value="Spore_II_P"/>
</dbReference>
<dbReference type="Proteomes" id="UP000000719">
    <property type="component" value="Chromosome"/>
</dbReference>
<evidence type="ECO:0000313" key="2">
    <source>
        <dbReference type="EMBL" id="ACL70035.1"/>
    </source>
</evidence>
<gene>
    <name evidence="2" type="ordered locus">Hore_12850</name>
</gene>
<proteinExistence type="predicted"/>
<organism evidence="2 3">
    <name type="scientific">Halothermothrix orenii (strain H 168 / OCM 544 / DSM 9562)</name>
    <dbReference type="NCBI Taxonomy" id="373903"/>
    <lineage>
        <taxon>Bacteria</taxon>
        <taxon>Bacillati</taxon>
        <taxon>Bacillota</taxon>
        <taxon>Clostridia</taxon>
        <taxon>Halanaerobiales</taxon>
        <taxon>Halothermotrichaceae</taxon>
        <taxon>Halothermothrix</taxon>
    </lineage>
</organism>
<dbReference type="HOGENOM" id="CLU_040895_2_0_9"/>
<name>B8CXL6_HALOH</name>
<accession>B8CXL6</accession>
<dbReference type="eggNOG" id="COG0860">
    <property type="taxonomic scope" value="Bacteria"/>
</dbReference>